<protein>
    <recommendedName>
        <fullName evidence="19 20">Multifunctional fusion protein</fullName>
    </recommendedName>
    <domain>
        <recommendedName>
            <fullName evidence="19">Acetyl-coenzyme A carboxylase carboxyl transferase subunit alpha</fullName>
            <shortName evidence="19">ACCase subunit alpha</shortName>
            <shortName evidence="19">Acetyl-CoA carboxylase carboxyltransferase subunit alpha</shortName>
            <ecNumber evidence="19">2.1.3.15</ecNumber>
        </recommendedName>
    </domain>
    <domain>
        <recommendedName>
            <fullName evidence="20">Acetyl-coenzyme A carboxylase carboxyl transferase subunit beta</fullName>
            <shortName evidence="20">ACCase subunit beta</shortName>
            <shortName evidence="20">Acetyl-CoA carboxylase carboxyltransferase subunit beta</shortName>
        </recommendedName>
    </domain>
</protein>
<gene>
    <name evidence="20" type="primary">accD</name>
    <name evidence="19" type="synonym">accA</name>
    <name evidence="23" type="ORF">GCM10022223_53980</name>
</gene>
<comment type="caution">
    <text evidence="23">The sequence shown here is derived from an EMBL/GenBank/DDBJ whole genome shotgun (WGS) entry which is preliminary data.</text>
</comment>
<comment type="subcellular location">
    <subcellularLocation>
        <location evidence="1 19">Cytoplasm</location>
    </subcellularLocation>
</comment>
<evidence type="ECO:0000256" key="13">
    <source>
        <dbReference type="ARBA" id="ARBA00022833"/>
    </source>
</evidence>
<keyword evidence="13 20" id="KW-0862">Zinc</keyword>
<dbReference type="InterPro" id="IPR001095">
    <property type="entry name" value="Acetyl_CoA_COase_a_su"/>
</dbReference>
<evidence type="ECO:0000256" key="20">
    <source>
        <dbReference type="HAMAP-Rule" id="MF_01395"/>
    </source>
</evidence>
<comment type="subunit">
    <text evidence="19">Acetyl-CoA carboxylase is a heterohexamer composed of biotin carboxyl carrier protein (AccB), biotin carboxylase (AccC) and two subunits each of ACCase subunit alpha (AccA) and ACCase subunit beta (AccD).</text>
</comment>
<dbReference type="NCBIfam" id="NF041504">
    <property type="entry name" value="AccA_sub"/>
    <property type="match status" value="1"/>
</dbReference>
<dbReference type="EMBL" id="BAAAZO010000010">
    <property type="protein sequence ID" value="GAA3629559.1"/>
    <property type="molecule type" value="Genomic_DNA"/>
</dbReference>
<keyword evidence="6 19" id="KW-0963">Cytoplasm</keyword>
<keyword evidence="12 19" id="KW-0276">Fatty acid metabolism</keyword>
<dbReference type="Pfam" id="PF17848">
    <property type="entry name" value="Zn_ribbon_ACC"/>
    <property type="match status" value="1"/>
</dbReference>
<comment type="pathway">
    <text evidence="2 19">Lipid metabolism; malonyl-CoA biosynthesis; malonyl-CoA from acetyl-CoA: step 1/1.</text>
</comment>
<evidence type="ECO:0000259" key="21">
    <source>
        <dbReference type="PROSITE" id="PS50980"/>
    </source>
</evidence>
<evidence type="ECO:0000313" key="23">
    <source>
        <dbReference type="EMBL" id="GAA3629559.1"/>
    </source>
</evidence>
<sequence length="578" mass="61455">MSATGQWVSCSGCRSLVYRPRLRRNLQVCPECAHHHRLSAVERIAQLVDENTFRTLSVSATDDDPLTFADSRPYGERLATARQLTGQDDAAVVGTAVLGGTPCVLGVMNFGFLGGSMGSAVGEAVCTAVEEAQRRSLPLVLITASGGARMQEGVQALLQMARTAQAMAQMREAGLLSVCVLTDPTFGGVTASFASLGDILIAEEGALIGFAGPRVITQTVGEDLPTGFQRAHSLLEHGLVDRVEHREQLRPVLARILRLHRRAPAATVGVTGRRCSAGVPRQAAGPGTAEPQEAWAVVQRARDRDRPTTREYLAEAFDDFLELHGDRAFGDDPAVVGGVARLGERAVVVIGHQKGHTTNDLVQSNFGMPHPEGYRKALRLLRHAERLGLPVVTLIDTPGAYPGVQAEERGQSAAIAEIIAASSQLMVPVVSVVTGEGGSGGALALATGDRLLVLENAFFSVISPEGCASILWRTAQAAPKAAAALRLTAADLYDLGVADEIVPEPPGGAQRDPAAMHERLRAAVTQVLEDICSGDERERAQRRRERIRRFGQPSILAEPPLEVETEHVTQVVVEGASA</sequence>
<keyword evidence="16 19" id="KW-0275">Fatty acid biosynthesis</keyword>
<keyword evidence="11 20" id="KW-0863">Zinc-finger</keyword>
<feature type="domain" description="CoA carboxyltransferase C-terminal" evidence="22">
    <location>
        <begin position="276"/>
        <end position="530"/>
    </location>
</feature>
<evidence type="ECO:0000256" key="14">
    <source>
        <dbReference type="ARBA" id="ARBA00022840"/>
    </source>
</evidence>
<keyword evidence="7 19" id="KW-0444">Lipid biosynthesis</keyword>
<dbReference type="PROSITE" id="PS50989">
    <property type="entry name" value="COA_CT_CTER"/>
    <property type="match status" value="1"/>
</dbReference>
<evidence type="ECO:0000256" key="11">
    <source>
        <dbReference type="ARBA" id="ARBA00022771"/>
    </source>
</evidence>
<evidence type="ECO:0000256" key="3">
    <source>
        <dbReference type="ARBA" id="ARBA00006276"/>
    </source>
</evidence>
<dbReference type="InterPro" id="IPR041010">
    <property type="entry name" value="Znf-ACC"/>
</dbReference>
<dbReference type="InterPro" id="IPR029045">
    <property type="entry name" value="ClpP/crotonase-like_dom_sf"/>
</dbReference>
<comment type="similarity">
    <text evidence="3">In the C-terminal section; belongs to the AccA family.</text>
</comment>
<evidence type="ECO:0000256" key="15">
    <source>
        <dbReference type="ARBA" id="ARBA00023098"/>
    </source>
</evidence>
<feature type="zinc finger region" description="C4-type" evidence="20">
    <location>
        <begin position="10"/>
        <end position="32"/>
    </location>
</feature>
<feature type="binding site" evidence="20">
    <location>
        <position position="29"/>
    </location>
    <ligand>
        <name>Zn(2+)</name>
        <dbReference type="ChEBI" id="CHEBI:29105"/>
    </ligand>
</feature>
<dbReference type="PROSITE" id="PS50980">
    <property type="entry name" value="COA_CT_NTER"/>
    <property type="match status" value="1"/>
</dbReference>
<evidence type="ECO:0000256" key="19">
    <source>
        <dbReference type="HAMAP-Rule" id="MF_00823"/>
    </source>
</evidence>
<dbReference type="PANTHER" id="PTHR42853">
    <property type="entry name" value="ACETYL-COENZYME A CARBOXYLASE CARBOXYL TRANSFERASE SUBUNIT ALPHA"/>
    <property type="match status" value="1"/>
</dbReference>
<dbReference type="RefSeq" id="WP_231484373.1">
    <property type="nucleotide sequence ID" value="NZ_BAAAZO010000010.1"/>
</dbReference>
<dbReference type="PRINTS" id="PR01069">
    <property type="entry name" value="ACCCTRFRASEA"/>
</dbReference>
<dbReference type="InterPro" id="IPR000438">
    <property type="entry name" value="Acetyl_CoA_COase_Trfase_b_su"/>
</dbReference>
<dbReference type="NCBIfam" id="TIGR00513">
    <property type="entry name" value="accA"/>
    <property type="match status" value="1"/>
</dbReference>
<evidence type="ECO:0000256" key="1">
    <source>
        <dbReference type="ARBA" id="ARBA00004496"/>
    </source>
</evidence>
<dbReference type="HAMAP" id="MF_00823">
    <property type="entry name" value="AcetylCoA_CT_alpha"/>
    <property type="match status" value="1"/>
</dbReference>
<dbReference type="EC" id="2.1.3.15" evidence="19"/>
<dbReference type="Gene3D" id="3.90.226.10">
    <property type="entry name" value="2-enoyl-CoA Hydratase, Chain A, domain 1"/>
    <property type="match status" value="2"/>
</dbReference>
<evidence type="ECO:0000256" key="16">
    <source>
        <dbReference type="ARBA" id="ARBA00023160"/>
    </source>
</evidence>
<keyword evidence="8 19" id="KW-0808">Transferase</keyword>
<feature type="binding site" evidence="20">
    <location>
        <position position="32"/>
    </location>
    <ligand>
        <name>Zn(2+)</name>
        <dbReference type="ChEBI" id="CHEBI:29105"/>
    </ligand>
</feature>
<evidence type="ECO:0000256" key="9">
    <source>
        <dbReference type="ARBA" id="ARBA00022723"/>
    </source>
</evidence>
<evidence type="ECO:0000256" key="17">
    <source>
        <dbReference type="ARBA" id="ARBA00025280"/>
    </source>
</evidence>
<evidence type="ECO:0000256" key="12">
    <source>
        <dbReference type="ARBA" id="ARBA00022832"/>
    </source>
</evidence>
<dbReference type="Pfam" id="PF03255">
    <property type="entry name" value="ACCA"/>
    <property type="match status" value="1"/>
</dbReference>
<feature type="binding site" evidence="20">
    <location>
        <position position="13"/>
    </location>
    <ligand>
        <name>Zn(2+)</name>
        <dbReference type="ChEBI" id="CHEBI:29105"/>
    </ligand>
</feature>
<keyword evidence="10 19" id="KW-0547">Nucleotide-binding</keyword>
<dbReference type="SUPFAM" id="SSF52096">
    <property type="entry name" value="ClpP/crotonase"/>
    <property type="match status" value="2"/>
</dbReference>
<reference evidence="24" key="1">
    <citation type="journal article" date="2019" name="Int. J. Syst. Evol. Microbiol.">
        <title>The Global Catalogue of Microorganisms (GCM) 10K type strain sequencing project: providing services to taxonomists for standard genome sequencing and annotation.</title>
        <authorList>
            <consortium name="The Broad Institute Genomics Platform"/>
            <consortium name="The Broad Institute Genome Sequencing Center for Infectious Disease"/>
            <person name="Wu L."/>
            <person name="Ma J."/>
        </authorList>
    </citation>
    <scope>NUCLEOTIDE SEQUENCE [LARGE SCALE GENOMIC DNA]</scope>
    <source>
        <strain evidence="24">JCM 16902</strain>
    </source>
</reference>
<dbReference type="NCBIfam" id="NF004344">
    <property type="entry name" value="PRK05724.1"/>
    <property type="match status" value="1"/>
</dbReference>
<proteinExistence type="inferred from homology"/>
<comment type="function">
    <text evidence="19">Component of the acetyl coenzyme A carboxylase (ACC) complex. First, biotin carboxylase catalyzes the carboxylation of biotin on its carrier protein (BCCP) and then the CO(2) group is transferred by the carboxyltransferase to acetyl-CoA to form malonyl-CoA.</text>
</comment>
<comment type="similarity">
    <text evidence="19">Belongs to the AccA family.</text>
</comment>
<comment type="catalytic activity">
    <reaction evidence="18 19">
        <text>N(6)-carboxybiotinyl-L-lysyl-[protein] + acetyl-CoA = N(6)-biotinyl-L-lysyl-[protein] + malonyl-CoA</text>
        <dbReference type="Rhea" id="RHEA:54728"/>
        <dbReference type="Rhea" id="RHEA-COMP:10505"/>
        <dbReference type="Rhea" id="RHEA-COMP:10506"/>
        <dbReference type="ChEBI" id="CHEBI:57288"/>
        <dbReference type="ChEBI" id="CHEBI:57384"/>
        <dbReference type="ChEBI" id="CHEBI:83144"/>
        <dbReference type="ChEBI" id="CHEBI:83145"/>
        <dbReference type="EC" id="2.1.3.15"/>
    </reaction>
</comment>
<evidence type="ECO:0000256" key="4">
    <source>
        <dbReference type="ARBA" id="ARBA00010284"/>
    </source>
</evidence>
<feature type="binding site" evidence="20">
    <location>
        <position position="10"/>
    </location>
    <ligand>
        <name>Zn(2+)</name>
        <dbReference type="ChEBI" id="CHEBI:29105"/>
    </ligand>
</feature>
<comment type="function">
    <text evidence="17 20">Component of the acetyl coenzyme A carboxylase (ACC) complex. Biotin carboxylase (BC) catalyzes the carboxylation of biotin on its carrier protein (BCCP) and then the CO(2) group is transferred by the transcarboxylase to acetyl-CoA to form malonyl-CoA.</text>
</comment>
<evidence type="ECO:0000256" key="2">
    <source>
        <dbReference type="ARBA" id="ARBA00004956"/>
    </source>
</evidence>
<organism evidence="23 24">
    <name type="scientific">Kineosporia mesophila</name>
    <dbReference type="NCBI Taxonomy" id="566012"/>
    <lineage>
        <taxon>Bacteria</taxon>
        <taxon>Bacillati</taxon>
        <taxon>Actinomycetota</taxon>
        <taxon>Actinomycetes</taxon>
        <taxon>Kineosporiales</taxon>
        <taxon>Kineosporiaceae</taxon>
        <taxon>Kineosporia</taxon>
    </lineage>
</organism>
<keyword evidence="14 19" id="KW-0067">ATP-binding</keyword>
<comment type="cofactor">
    <cofactor evidence="20">
        <name>Zn(2+)</name>
        <dbReference type="ChEBI" id="CHEBI:29105"/>
    </cofactor>
    <text evidence="20">Binds 1 zinc ion per subunit.</text>
</comment>
<dbReference type="InterPro" id="IPR011763">
    <property type="entry name" value="COA_CT_C"/>
</dbReference>
<name>A0ABP7ACU6_9ACTN</name>
<evidence type="ECO:0000259" key="22">
    <source>
        <dbReference type="PROSITE" id="PS50989"/>
    </source>
</evidence>
<evidence type="ECO:0000256" key="8">
    <source>
        <dbReference type="ARBA" id="ARBA00022679"/>
    </source>
</evidence>
<feature type="domain" description="CoA carboxyltransferase N-terminal" evidence="21">
    <location>
        <begin position="6"/>
        <end position="275"/>
    </location>
</feature>
<evidence type="ECO:0000256" key="18">
    <source>
        <dbReference type="ARBA" id="ARBA00049152"/>
    </source>
</evidence>
<comment type="similarity">
    <text evidence="20">Belongs to the AccD/PCCB family.</text>
</comment>
<dbReference type="InterPro" id="IPR011762">
    <property type="entry name" value="COA_CT_N"/>
</dbReference>
<dbReference type="PANTHER" id="PTHR42853:SF3">
    <property type="entry name" value="ACETYL-COENZYME A CARBOXYLASE CARBOXYL TRANSFERASE SUBUNIT ALPHA, CHLOROPLASTIC"/>
    <property type="match status" value="1"/>
</dbReference>
<comment type="similarity">
    <text evidence="4">In the N-terminal section; belongs to the AccD/PCCB family.</text>
</comment>
<evidence type="ECO:0000256" key="7">
    <source>
        <dbReference type="ARBA" id="ARBA00022516"/>
    </source>
</evidence>
<keyword evidence="9 20" id="KW-0479">Metal-binding</keyword>
<evidence type="ECO:0000313" key="24">
    <source>
        <dbReference type="Proteomes" id="UP001501074"/>
    </source>
</evidence>
<evidence type="ECO:0000256" key="5">
    <source>
        <dbReference type="ARBA" id="ARBA00011664"/>
    </source>
</evidence>
<comment type="subunit">
    <text evidence="5">Acetyl-CoA carboxylase is a heterotetramer composed of biotin carboxyl carrier protein (AccB), biotin carboxylase (AccC) and two subunits of ACCase subunit beta/alpha.</text>
</comment>
<accession>A0ABP7ACU6</accession>
<keyword evidence="24" id="KW-1185">Reference proteome</keyword>
<dbReference type="Proteomes" id="UP001501074">
    <property type="component" value="Unassembled WGS sequence"/>
</dbReference>
<keyword evidence="15 19" id="KW-0443">Lipid metabolism</keyword>
<evidence type="ECO:0000256" key="10">
    <source>
        <dbReference type="ARBA" id="ARBA00022741"/>
    </source>
</evidence>
<dbReference type="NCBIfam" id="TIGR00515">
    <property type="entry name" value="accD"/>
    <property type="match status" value="1"/>
</dbReference>
<evidence type="ECO:0000256" key="6">
    <source>
        <dbReference type="ARBA" id="ARBA00022490"/>
    </source>
</evidence>
<dbReference type="HAMAP" id="MF_01395">
    <property type="entry name" value="AcetylCoA_CT_beta"/>
    <property type="match status" value="1"/>
</dbReference>